<dbReference type="GO" id="GO:0005634">
    <property type="term" value="C:nucleus"/>
    <property type="evidence" value="ECO:0007669"/>
    <property type="project" value="TreeGrafter"/>
</dbReference>
<dbReference type="NCBIfam" id="TIGR02252">
    <property type="entry name" value="DREG-2"/>
    <property type="match status" value="1"/>
</dbReference>
<dbReference type="GO" id="GO:0016787">
    <property type="term" value="F:hydrolase activity"/>
    <property type="evidence" value="ECO:0007669"/>
    <property type="project" value="UniProtKB-KW"/>
</dbReference>
<comment type="caution">
    <text evidence="1">The sequence shown here is derived from an EMBL/GenBank/DDBJ whole genome shotgun (WGS) entry which is preliminary data.</text>
</comment>
<dbReference type="EMBL" id="JAGDFM010000271">
    <property type="protein sequence ID" value="KAG7380888.1"/>
    <property type="molecule type" value="Genomic_DNA"/>
</dbReference>
<keyword evidence="2" id="KW-1185">Reference proteome</keyword>
<dbReference type="AlphaFoldDB" id="A0A8T1VL00"/>
<evidence type="ECO:0000313" key="2">
    <source>
        <dbReference type="Proteomes" id="UP000694044"/>
    </source>
</evidence>
<dbReference type="PANTHER" id="PTHR46191:SF2">
    <property type="entry name" value="HALOACID DEHALOGENASE-LIKE HYDROLASE DOMAIN-CONTAINING PROTEIN 3"/>
    <property type="match status" value="1"/>
</dbReference>
<dbReference type="Proteomes" id="UP000694044">
    <property type="component" value="Unassembled WGS sequence"/>
</dbReference>
<protein>
    <submittedName>
        <fullName evidence="1">Ubiquitin carboxyl-terminal hydrolase 34</fullName>
    </submittedName>
</protein>
<dbReference type="NCBIfam" id="TIGR01549">
    <property type="entry name" value="HAD-SF-IA-v1"/>
    <property type="match status" value="1"/>
</dbReference>
<dbReference type="InterPro" id="IPR011949">
    <property type="entry name" value="HAD-SF_hydro_IA_REG-2-like"/>
</dbReference>
<proteinExistence type="predicted"/>
<sequence>MATGRAWRYVTLDATGTLLRPAEPTGETYLRLWEAMSGQYFSSSRRAALAAALTSHFPVEFRLQSRRRPNFGSDGVSTSAFPWWRELVLNVMARAEVAVQAEQGEHFTRELYAHFARPAAWTVFDDVRPTLEALRTMDVPMGVISNFDERLEPLLAGLGLRSYFAVVTTSFDLPHMKPHASIFQWTFERLQREQGGVDASRFLHVGDHPSRDYTAAKAVGAHALLVRRGIERAPPSGVEKTDVIRTLQDVVAPH</sequence>
<accession>A0A8T1VL00</accession>
<organism evidence="1 2">
    <name type="scientific">Phytophthora pseudosyringae</name>
    <dbReference type="NCBI Taxonomy" id="221518"/>
    <lineage>
        <taxon>Eukaryota</taxon>
        <taxon>Sar</taxon>
        <taxon>Stramenopiles</taxon>
        <taxon>Oomycota</taxon>
        <taxon>Peronosporomycetes</taxon>
        <taxon>Peronosporales</taxon>
        <taxon>Peronosporaceae</taxon>
        <taxon>Phytophthora</taxon>
    </lineage>
</organism>
<dbReference type="PANTHER" id="PTHR46191">
    <property type="match status" value="1"/>
</dbReference>
<evidence type="ECO:0000313" key="1">
    <source>
        <dbReference type="EMBL" id="KAG7380888.1"/>
    </source>
</evidence>
<name>A0A8T1VL00_9STRA</name>
<dbReference type="OrthoDB" id="444127at2759"/>
<dbReference type="Pfam" id="PF00702">
    <property type="entry name" value="Hydrolase"/>
    <property type="match status" value="1"/>
</dbReference>
<dbReference type="InterPro" id="IPR006439">
    <property type="entry name" value="HAD-SF_hydro_IA"/>
</dbReference>
<dbReference type="InterPro" id="IPR051828">
    <property type="entry name" value="HAD-like_hydrolase_domain"/>
</dbReference>
<keyword evidence="1" id="KW-0378">Hydrolase</keyword>
<reference evidence="1" key="1">
    <citation type="submission" date="2021-02" db="EMBL/GenBank/DDBJ databases">
        <authorList>
            <person name="Palmer J.M."/>
        </authorList>
    </citation>
    <scope>NUCLEOTIDE SEQUENCE</scope>
    <source>
        <strain evidence="1">SCRP734</strain>
    </source>
</reference>
<gene>
    <name evidence="1" type="primary">USP34_1</name>
    <name evidence="1" type="ORF">PHYPSEUDO_006691</name>
</gene>